<dbReference type="EMBL" id="CCYD01002918">
    <property type="protein sequence ID" value="CEG48280.1"/>
    <property type="molecule type" value="Genomic_DNA"/>
</dbReference>
<dbReference type="CDD" id="cd09233">
    <property type="entry name" value="ACE1-Sec16-like"/>
    <property type="match status" value="1"/>
</dbReference>
<evidence type="ECO:0000256" key="6">
    <source>
        <dbReference type="RuleBase" id="RU364101"/>
    </source>
</evidence>
<feature type="region of interest" description="Disordered" evidence="7">
    <location>
        <begin position="730"/>
        <end position="791"/>
    </location>
</feature>
<feature type="compositionally biased region" description="Polar residues" evidence="7">
    <location>
        <begin position="825"/>
        <end position="837"/>
    </location>
</feature>
<feature type="region of interest" description="Disordered" evidence="7">
    <location>
        <begin position="668"/>
        <end position="693"/>
    </location>
</feature>
<dbReference type="Proteomes" id="UP000054928">
    <property type="component" value="Unassembled WGS sequence"/>
</dbReference>
<evidence type="ECO:0000256" key="5">
    <source>
        <dbReference type="ARBA" id="ARBA00022892"/>
    </source>
</evidence>
<sequence>MEESRDQFSTAADSTAGTKSQTPKEGTTLRSTRSRPASAGTRLRQKPANAAAEQDFFASLGIDNTSRTSTTNISNRSSSFSILRPGSAAGPTLPILSSPGWTPPPFGGLGSKRSTPLSVPSNVGSTIISSVETSFTTLPMTKLSDEMVDSDSGATTVSAALPVTSGVKSSTTTVRSNPTQLFSMEDAEELYSDDGWNCESPSTILSYSMEATAKSTTAAPTVAATPKSSADEYAWGDDDEDASPVAASAATHMRSPLLENPIASFKGEPATETKMETSSTSQSLPSRSALFCSSDRELKSLDGAQMASQNIELVHPPPLPDEASPLELRRLESDSPIVTNLFDEETISDTELSPIQSASTVCLGATSSFLSTESAHDAAERNCVTADKVLTDVASPGANFTDQRQNVERKNQSERPVGNELYAVETLESSTNTVMSVSTTKSTIAQSDTFVAPPVELASPGGAAGEFWGNDDEAELFDSDEHADVEWNVSIKSHQRTMVIAENCKESSDSAYCGQETSFSLSSQPSPLHVAAESFMKQEPVPEDTMVASILALPDHQEELRVTSLENPKATISQETAAAPVESSMELQQPAQHEAMNDLEVKTSALLVNESRTFSSVISESENLDNLTKDSSEPPRTARFLHTSTGTGGAFGHLPSLHDDDISNLKDDRVGSLSSTHDAHQSSHTSATFPYGEKCEDFEPFTDSSGKCDSVPLPCGDVGQYSSLEQVDLRNVKPHQNFRQGRSDDEERDSVVSFSGEHSFFPPAGRPTSLNGGSQSSFTSHRMYPSSLASTDHDGSSIASFGVSSAGATFGGSERVSDGGAISDGTMSETPSMVGSSNASTAFGTDFVSVSEGQYSAPGTTIGGSDNASDGAFSDGNASETASLYDTVNTRSPFVSEYSATSEHYITEAVVHHGQQEHYSSTAPDSRRVSSLQESSAVVASPFFESTDTSDKTPLASSANLFSSSQNSIRALSAATTADTTFARESGCFPQGETTQSASLLFGATAGADVPNPFSSSNASFPSMSVETRSADAHELPTSDAGDLFGAGPPVSSSDIAFAQPVTHSLSSSFQAHGQTFSQVEHKDSSRQMVRESTSSHFEIYNPQHHGSNLFAPHVCDQYDAKNLISKAGSTGELFDGHLGMDQSISQFGINSQTSANTVSGGYLLSGNHALMTASHFKELEDHDQYEQRIATSIPDQGSMRRSRSSTKNVHPQIADSTFGGDHRQIQNFDAGALRHHIRQSSTSSVCSSARRDSSGNRQQQCDSDQRPSPAKQSGYEDMQSDQRFSSEVTGNYSHQSAADVSESVQESHDNAHLCLNQNPSRGASTHFLSSSVSSASAFFGQSLESSSDMNMITAPTNDYQQPLVRTDAQHLFERDERRTLYNGEQHNVNVSATVMRPGVETHNFNQMVHWKTPASLADSSSDKPSVSRNASASSLSRFQTVVSHEHQFHAQQPKENISARHLVDASSSFGRATTATGAITASSFFGGAHLQDTSEVEMVQHTKANNLSTSRVQATLDCAFSPQQKQEHQQEHLAAEEGHQNFSVEYGRATSTLHVSSASVVEPTTLNHMDQRRREFSSTAVQNTRSQACDTFASSGSDNFREQHFSDLFHPNLASQAHDVSSSHQHEKMVYCHNHEQELIPANVSPAEPMQLVNSYSANPRADDTGSYGESSVHVPASHPEKHRNVNVHGADVSSFADQMQGQASVHEYSHQQQLSLDHPATDFKYHRGLKQTQTSVDHRSSDLYEYGSSCNRGHELMSEQYVSRSNPAHVMMTSYKYKDPCVAPPSCLASFGFGGNLVTMFPKRKVRLNIAGSSFRNSPRGASKSSDFENGGNGELRKGPVNLYRMDQLHPKDKNFMQMDSFPGPLTENITEKCILDYIDDRLNNGDADESAFEDENDRLLLGVLRILVKCNGRIRSKPGTLKTNDPDSPESQLIKILYESCQRRSGDKGLALAAPRNAQFALHPNQKLKNANQLRELLLIGDRKGAVSAAMGAQMWPEAMLIASFTDKEEYRQVLRAFIDETYAVGDPSRALFMSFADQQEKSVQEPRRLLHTDVQQHTETSILSAWSLATGVQVEAPVTTSKIALLGGDHRTPTEARFYVSPGAVQRTEIYEWAHKYSKGASANLMIPFQGYKLIYAMLLADHGKLETAFRYVTSMLAVINTFTATSQPGTSMYLEGMKNQLTVLDDRLRQHLGQDRVASVAASTNRSGASKQGKWGFGSALSIMGKIVNRVVEGSDSTSVALASSSSNPSGGLYANEVTPAAASYPSTSSVTGMTLSPMPLHMQQHAQQSIQDHSNPPLSQGSAPGSSRGYNRNVNASPAKLNVRSDAGEILPSGPLSGNGHPGLVQQQLPSPYLGKGRPGSAGQLSNNDIGPLIRSNHSMEPPGSNRSTHSNSSLSGMTEAATSVPRYHAPSTPQHRVFLSQTSQYSQHIETPRSAVPKPAPLDLSGGVKSSSEPKTVSANLAAELTASLPALDASTVSGPASDKGRASPRLKKSARSKTPPPSGSSKGSGWLSGLSSFIVTKMNPEAKVAKLGEQMEAYFDEDKKRWVFPGESAEDSTMPSAPPPIGPVSSSAPGSNAAGVPPIGTNSAPGSVSSGPAPSDDPLAALMAPPPSYRLMRKDPLAAMMAPPSRPGLYAHGSIPQRKPPRPQFAVFKPNSTSMPASEE</sequence>
<organism evidence="10 11">
    <name type="scientific">Plasmopara halstedii</name>
    <name type="common">Downy mildew of sunflower</name>
    <dbReference type="NCBI Taxonomy" id="4781"/>
    <lineage>
        <taxon>Eukaryota</taxon>
        <taxon>Sar</taxon>
        <taxon>Stramenopiles</taxon>
        <taxon>Oomycota</taxon>
        <taxon>Peronosporomycetes</taxon>
        <taxon>Peronosporales</taxon>
        <taxon>Peronosporaceae</taxon>
        <taxon>Plasmopara</taxon>
    </lineage>
</organism>
<feature type="compositionally biased region" description="Low complexity" evidence="7">
    <location>
        <begin position="2595"/>
        <end position="2615"/>
    </location>
</feature>
<evidence type="ECO:0000256" key="1">
    <source>
        <dbReference type="ARBA" id="ARBA00004240"/>
    </source>
</evidence>
<keyword evidence="5 6" id="KW-0931">ER-Golgi transport</keyword>
<feature type="domain" description="Sec16 Sec23-binding" evidence="8">
    <location>
        <begin position="2083"/>
        <end position="2201"/>
    </location>
</feature>
<evidence type="ECO:0000259" key="9">
    <source>
        <dbReference type="Pfam" id="PF12932"/>
    </source>
</evidence>
<keyword evidence="3 6" id="KW-0813">Transport</keyword>
<feature type="compositionally biased region" description="Basic residues" evidence="7">
    <location>
        <begin position="2494"/>
        <end position="2503"/>
    </location>
</feature>
<reference evidence="11" key="1">
    <citation type="submission" date="2014-09" db="EMBL/GenBank/DDBJ databases">
        <authorList>
            <person name="Sharma Rahul"/>
            <person name="Thines Marco"/>
        </authorList>
    </citation>
    <scope>NUCLEOTIDE SEQUENCE [LARGE SCALE GENOMIC DNA]</scope>
</reference>
<feature type="region of interest" description="Disordered" evidence="7">
    <location>
        <begin position="2631"/>
        <end position="2672"/>
    </location>
</feature>
<dbReference type="OMA" id="FMSFADQ"/>
<feature type="region of interest" description="Disordered" evidence="7">
    <location>
        <begin position="1815"/>
        <end position="1841"/>
    </location>
</feature>
<feature type="compositionally biased region" description="Low complexity" evidence="7">
    <location>
        <begin position="1240"/>
        <end position="1249"/>
    </location>
</feature>
<feature type="domain" description="Sec16 Sec23-binding" evidence="8">
    <location>
        <begin position="1977"/>
        <end position="2070"/>
    </location>
</feature>
<accession>A0A0P1B2P1</accession>
<dbReference type="PANTHER" id="PTHR13402:SF6">
    <property type="entry name" value="SECRETORY 16, ISOFORM I"/>
    <property type="match status" value="1"/>
</dbReference>
<feature type="domain" description="Sec16 central conserved" evidence="9">
    <location>
        <begin position="1790"/>
        <end position="1915"/>
    </location>
</feature>
<dbReference type="PANTHER" id="PTHR13402">
    <property type="entry name" value="RGPR-RELATED"/>
    <property type="match status" value="1"/>
</dbReference>
<feature type="region of interest" description="Disordered" evidence="7">
    <location>
        <begin position="58"/>
        <end position="77"/>
    </location>
</feature>
<evidence type="ECO:0000256" key="2">
    <source>
        <dbReference type="ARBA" id="ARBA00005927"/>
    </source>
</evidence>
<feature type="compositionally biased region" description="Polar residues" evidence="7">
    <location>
        <begin position="768"/>
        <end position="780"/>
    </location>
</feature>
<dbReference type="Gene3D" id="1.25.40.1030">
    <property type="match status" value="1"/>
</dbReference>
<feature type="region of interest" description="Disordered" evidence="7">
    <location>
        <begin position="2481"/>
        <end position="2518"/>
    </location>
</feature>
<feature type="region of interest" description="Disordered" evidence="7">
    <location>
        <begin position="2557"/>
        <end position="2618"/>
    </location>
</feature>
<feature type="region of interest" description="Disordered" evidence="7">
    <location>
        <begin position="2333"/>
        <end position="2418"/>
    </location>
</feature>
<keyword evidence="6" id="KW-0653">Protein transport</keyword>
<feature type="region of interest" description="Disordered" evidence="7">
    <location>
        <begin position="1237"/>
        <end position="1318"/>
    </location>
</feature>
<feature type="compositionally biased region" description="Polar residues" evidence="7">
    <location>
        <begin position="1282"/>
        <end position="1305"/>
    </location>
</feature>
<dbReference type="GO" id="GO:0012507">
    <property type="term" value="C:ER to Golgi transport vesicle membrane"/>
    <property type="evidence" value="ECO:0007669"/>
    <property type="project" value="TreeGrafter"/>
</dbReference>
<feature type="region of interest" description="Disordered" evidence="7">
    <location>
        <begin position="1192"/>
        <end position="1224"/>
    </location>
</feature>
<comment type="similarity">
    <text evidence="2 6">Belongs to the SEC16 family.</text>
</comment>
<feature type="compositionally biased region" description="Polar residues" evidence="7">
    <location>
        <begin position="672"/>
        <end position="688"/>
    </location>
</feature>
<keyword evidence="6" id="KW-0472">Membrane</keyword>
<proteinExistence type="inferred from homology"/>
<dbReference type="GO" id="GO:0070971">
    <property type="term" value="C:endoplasmic reticulum exit site"/>
    <property type="evidence" value="ECO:0007669"/>
    <property type="project" value="TreeGrafter"/>
</dbReference>
<dbReference type="GO" id="GO:0070973">
    <property type="term" value="P:protein localization to endoplasmic reticulum exit site"/>
    <property type="evidence" value="ECO:0007669"/>
    <property type="project" value="TreeGrafter"/>
</dbReference>
<dbReference type="OrthoDB" id="8918678at2759"/>
<evidence type="ECO:0000313" key="10">
    <source>
        <dbReference type="EMBL" id="CEG48280.1"/>
    </source>
</evidence>
<evidence type="ECO:0000256" key="4">
    <source>
        <dbReference type="ARBA" id="ARBA00022824"/>
    </source>
</evidence>
<dbReference type="InterPro" id="IPR024298">
    <property type="entry name" value="Sec16_Sec23-bd"/>
</dbReference>
<comment type="subcellular location">
    <subcellularLocation>
        <location evidence="1">Endoplasmic reticulum</location>
    </subcellularLocation>
</comment>
<dbReference type="GO" id="GO:0016192">
    <property type="term" value="P:vesicle-mediated transport"/>
    <property type="evidence" value="ECO:0007669"/>
    <property type="project" value="UniProtKB-KW"/>
</dbReference>
<dbReference type="GO" id="GO:0015031">
    <property type="term" value="P:protein transport"/>
    <property type="evidence" value="ECO:0007669"/>
    <property type="project" value="UniProtKB-KW"/>
</dbReference>
<feature type="compositionally biased region" description="Low complexity" evidence="7">
    <location>
        <begin position="64"/>
        <end position="77"/>
    </location>
</feature>
<feature type="compositionally biased region" description="Polar residues" evidence="7">
    <location>
        <begin position="2290"/>
        <end position="2320"/>
    </location>
</feature>
<feature type="compositionally biased region" description="Polar residues" evidence="7">
    <location>
        <begin position="7"/>
        <end position="35"/>
    </location>
</feature>
<dbReference type="GeneID" id="36401165"/>
<feature type="region of interest" description="Disordered" evidence="7">
    <location>
        <begin position="2430"/>
        <end position="2462"/>
    </location>
</feature>
<protein>
    <recommendedName>
        <fullName evidence="6">Protein transport protein sec16</fullName>
    </recommendedName>
</protein>
<dbReference type="Pfam" id="PF12931">
    <property type="entry name" value="TPR_Sec16"/>
    <property type="match status" value="2"/>
</dbReference>
<feature type="region of interest" description="Disordered" evidence="7">
    <location>
        <begin position="1"/>
        <end position="50"/>
    </location>
</feature>
<feature type="region of interest" description="Disordered" evidence="7">
    <location>
        <begin position="2288"/>
        <end position="2320"/>
    </location>
</feature>
<keyword evidence="11" id="KW-1185">Reference proteome</keyword>
<keyword evidence="4 6" id="KW-0256">Endoplasmic reticulum</keyword>
<feature type="region of interest" description="Disordered" evidence="7">
    <location>
        <begin position="809"/>
        <end position="837"/>
    </location>
</feature>
<dbReference type="GO" id="GO:0007030">
    <property type="term" value="P:Golgi organization"/>
    <property type="evidence" value="ECO:0007669"/>
    <property type="project" value="TreeGrafter"/>
</dbReference>
<evidence type="ECO:0000313" key="11">
    <source>
        <dbReference type="Proteomes" id="UP000054928"/>
    </source>
</evidence>
<dbReference type="RefSeq" id="XP_024584649.1">
    <property type="nucleotide sequence ID" value="XM_024719341.1"/>
</dbReference>
<name>A0A0P1B2P1_PLAHL</name>
<feature type="compositionally biased region" description="Polar residues" evidence="7">
    <location>
        <begin position="2662"/>
        <end position="2672"/>
    </location>
</feature>
<evidence type="ECO:0000256" key="7">
    <source>
        <dbReference type="SAM" id="MobiDB-lite"/>
    </source>
</evidence>
<feature type="compositionally biased region" description="Low complexity" evidence="7">
    <location>
        <begin position="2391"/>
        <end position="2402"/>
    </location>
</feature>
<dbReference type="STRING" id="4781.A0A0P1B2P1"/>
<dbReference type="Pfam" id="PF12932">
    <property type="entry name" value="Sec16"/>
    <property type="match status" value="1"/>
</dbReference>
<dbReference type="InterPro" id="IPR024340">
    <property type="entry name" value="Sec16_CCD"/>
</dbReference>
<evidence type="ECO:0000256" key="3">
    <source>
        <dbReference type="ARBA" id="ARBA00022448"/>
    </source>
</evidence>
<evidence type="ECO:0000259" key="8">
    <source>
        <dbReference type="Pfam" id="PF12931"/>
    </source>
</evidence>